<dbReference type="KEGG" id="shaw:CEB94_34210"/>
<dbReference type="Gene3D" id="3.50.50.60">
    <property type="entry name" value="FAD/NAD(P)-binding domain"/>
    <property type="match status" value="1"/>
</dbReference>
<dbReference type="GO" id="GO:0016491">
    <property type="term" value="F:oxidoreductase activity"/>
    <property type="evidence" value="ECO:0007669"/>
    <property type="project" value="UniProtKB-KW"/>
</dbReference>
<dbReference type="InterPro" id="IPR036188">
    <property type="entry name" value="FAD/NAD-bd_sf"/>
</dbReference>
<evidence type="ECO:0000313" key="4">
    <source>
        <dbReference type="EMBL" id="QCD59293.1"/>
    </source>
</evidence>
<accession>A0A6G5RMJ7</accession>
<evidence type="ECO:0000256" key="2">
    <source>
        <dbReference type="SAM" id="MobiDB-lite"/>
    </source>
</evidence>
<dbReference type="Proteomes" id="UP000495940">
    <property type="component" value="Chromosome"/>
</dbReference>
<dbReference type="InterPro" id="IPR006076">
    <property type="entry name" value="FAD-dep_OxRdtase"/>
</dbReference>
<evidence type="ECO:0000256" key="1">
    <source>
        <dbReference type="ARBA" id="ARBA00023002"/>
    </source>
</evidence>
<dbReference type="AlphaFoldDB" id="A0A6G5RMJ7"/>
<evidence type="ECO:0000259" key="3">
    <source>
        <dbReference type="Pfam" id="PF01266"/>
    </source>
</evidence>
<evidence type="ECO:0000313" key="5">
    <source>
        <dbReference type="Proteomes" id="UP000495940"/>
    </source>
</evidence>
<dbReference type="Pfam" id="PF01266">
    <property type="entry name" value="DAO"/>
    <property type="match status" value="1"/>
</dbReference>
<protein>
    <recommendedName>
        <fullName evidence="3">FAD dependent oxidoreductase domain-containing protein</fullName>
    </recommendedName>
</protein>
<dbReference type="GO" id="GO:0005737">
    <property type="term" value="C:cytoplasm"/>
    <property type="evidence" value="ECO:0007669"/>
    <property type="project" value="TreeGrafter"/>
</dbReference>
<dbReference type="EMBL" id="CP021978">
    <property type="protein sequence ID" value="QCD59293.1"/>
    <property type="molecule type" value="Genomic_DNA"/>
</dbReference>
<feature type="domain" description="FAD dependent oxidoreductase" evidence="3">
    <location>
        <begin position="8"/>
        <end position="55"/>
    </location>
</feature>
<name>A0A6G5RMJ7_9ACTN</name>
<dbReference type="PANTHER" id="PTHR13847:SF289">
    <property type="entry name" value="GLYCINE OXIDASE"/>
    <property type="match status" value="1"/>
</dbReference>
<dbReference type="RefSeq" id="WP_246112009.1">
    <property type="nucleotide sequence ID" value="NZ_CP021978.1"/>
</dbReference>
<reference evidence="4 5" key="1">
    <citation type="submission" date="2017-06" db="EMBL/GenBank/DDBJ databases">
        <title>Complete Genome Sequence of Streptomyces hawaiiensis NRRL 15010 and insights into acyldepsipeptides biosynthesis.</title>
        <authorList>
            <person name="Mariita R.M."/>
            <person name="Sello J.K."/>
        </authorList>
    </citation>
    <scope>NUCLEOTIDE SEQUENCE [LARGE SCALE GENOMIC DNA]</scope>
    <source>
        <strain evidence="4 5">ATCC 12236</strain>
    </source>
</reference>
<organism evidence="4 5">
    <name type="scientific">Streptomyces hawaiiensis</name>
    <dbReference type="NCBI Taxonomy" id="67305"/>
    <lineage>
        <taxon>Bacteria</taxon>
        <taxon>Bacillati</taxon>
        <taxon>Actinomycetota</taxon>
        <taxon>Actinomycetes</taxon>
        <taxon>Kitasatosporales</taxon>
        <taxon>Streptomycetaceae</taxon>
        <taxon>Streptomyces</taxon>
    </lineage>
</organism>
<keyword evidence="1" id="KW-0560">Oxidoreductase</keyword>
<proteinExistence type="predicted"/>
<gene>
    <name evidence="4" type="ORF">CEB94_34210</name>
</gene>
<dbReference type="PANTHER" id="PTHR13847">
    <property type="entry name" value="SARCOSINE DEHYDROGENASE-RELATED"/>
    <property type="match status" value="1"/>
</dbReference>
<dbReference type="SUPFAM" id="SSF51971">
    <property type="entry name" value="Nucleotide-binding domain"/>
    <property type="match status" value="1"/>
</dbReference>
<feature type="region of interest" description="Disordered" evidence="2">
    <location>
        <begin position="41"/>
        <end position="86"/>
    </location>
</feature>
<sequence>MSAATGPVVVVGGGVVGLCTAYYLAAAGLPVEVVERRQLGSGASRGNAGWVSRRAPGDRPRPGARQRLRGHRPRHAGSHPGPGHRLAEFVVTGRRPEALVPFRFERLRR</sequence>
<keyword evidence="5" id="KW-1185">Reference proteome</keyword>
<feature type="compositionally biased region" description="Basic residues" evidence="2">
    <location>
        <begin position="62"/>
        <end position="77"/>
    </location>
</feature>